<evidence type="ECO:0000259" key="1">
    <source>
        <dbReference type="Pfam" id="PF12770"/>
    </source>
</evidence>
<gene>
    <name evidence="2" type="ORF">SAMN05421811_104271</name>
</gene>
<dbReference type="EMBL" id="FOHX01000004">
    <property type="protein sequence ID" value="SET82269.1"/>
    <property type="molecule type" value="Genomic_DNA"/>
</dbReference>
<dbReference type="Proteomes" id="UP000199361">
    <property type="component" value="Unassembled WGS sequence"/>
</dbReference>
<reference evidence="2 3" key="1">
    <citation type="submission" date="2016-10" db="EMBL/GenBank/DDBJ databases">
        <authorList>
            <person name="de Groot N.N."/>
        </authorList>
    </citation>
    <scope>NUCLEOTIDE SEQUENCE [LARGE SCALE GENOMIC DNA]</scope>
    <source>
        <strain evidence="2 3">CGMCC 4.5598</strain>
    </source>
</reference>
<keyword evidence="3" id="KW-1185">Reference proteome</keyword>
<accession>A0A1I0HEI1</accession>
<dbReference type="InterPro" id="IPR024983">
    <property type="entry name" value="CHAT_dom"/>
</dbReference>
<organism evidence="2 3">
    <name type="scientific">Nonomuraea wenchangensis</name>
    <dbReference type="NCBI Taxonomy" id="568860"/>
    <lineage>
        <taxon>Bacteria</taxon>
        <taxon>Bacillati</taxon>
        <taxon>Actinomycetota</taxon>
        <taxon>Actinomycetes</taxon>
        <taxon>Streptosporangiales</taxon>
        <taxon>Streptosporangiaceae</taxon>
        <taxon>Nonomuraea</taxon>
    </lineage>
</organism>
<name>A0A1I0HEI1_9ACTN</name>
<dbReference type="RefSeq" id="WP_177240665.1">
    <property type="nucleotide sequence ID" value="NZ_FOHX01000004.1"/>
</dbReference>
<dbReference type="AlphaFoldDB" id="A0A1I0HEI1"/>
<evidence type="ECO:0000313" key="2">
    <source>
        <dbReference type="EMBL" id="SET82269.1"/>
    </source>
</evidence>
<dbReference type="STRING" id="568860.SAMN05421811_104271"/>
<dbReference type="Pfam" id="PF12770">
    <property type="entry name" value="CHAT"/>
    <property type="match status" value="1"/>
</dbReference>
<evidence type="ECO:0000313" key="3">
    <source>
        <dbReference type="Proteomes" id="UP000199361"/>
    </source>
</evidence>
<feature type="domain" description="CHAT" evidence="1">
    <location>
        <begin position="422"/>
        <end position="678"/>
    </location>
</feature>
<proteinExistence type="predicted"/>
<sequence length="689" mass="75459">MSEELRLRWTNQVHYLPGNRFRCPPREVPTRTSEAQLRSLMQTEKWTPEERAATLVHLAAHSMKDGEQEFGRALIVEALQTGPAEWGNRYVEAVAYLLACLVHDMATRAEGAKAWEAAAEHFAVAAAQFVLCEQDDLALSCLHNGLKCVQKYEGVAASRAASALIQGSIALRASTDETIGWQLHGLYQRLGYTMCGSTVDLNAMILLHQAAKGMDFTLAIESPGPLIPSSRLHQQLDKAETRASLPPDPEFPFGVESAMLYYVGSGEAEPESDPDAWQRNLQRVTDRWISRELHMTRNLVRNRLVGLDEVQAVLPEDTVLISLFLAEMRDGTTGTPQASTQGLAVTREGFDHRAMVVKDIHGGLMQFTRAGHTLFAHPSAGPIAALRQAIVADPLHRPVSRDAQLQLSEASHHYLAGLAACLPRWRAQGKRHLCIWPNGPLHYVPFNLLPVAGKPVADDWVVTQIPSLSFLRPTIHTSSPEKRGLVTFASADGGARHGLDSQASLEQHASMVANAMGGTAVLGNAATPRRFLADLANARYVHVAAHGAHNEWASWYQCLFLSPAADTDGRVFAHDILRTDLRGVELVTMSSCESALGRFDPNDNLRGLPAALLAAGASAVIGCLWPVHPQVATVFFTALYEQLSTNPDRRSAFRAAQTHTRHLHPAYRDWGAFCFIGDWRATNSTQGAL</sequence>
<protein>
    <submittedName>
        <fullName evidence="2">CHAT domain-containing protein</fullName>
    </submittedName>
</protein>